<organism evidence="1">
    <name type="scientific">Ensete ventricosum</name>
    <name type="common">Abyssinian banana</name>
    <name type="synonym">Musa ensete</name>
    <dbReference type="NCBI Taxonomy" id="4639"/>
    <lineage>
        <taxon>Eukaryota</taxon>
        <taxon>Viridiplantae</taxon>
        <taxon>Streptophyta</taxon>
        <taxon>Embryophyta</taxon>
        <taxon>Tracheophyta</taxon>
        <taxon>Spermatophyta</taxon>
        <taxon>Magnoliopsida</taxon>
        <taxon>Liliopsida</taxon>
        <taxon>Zingiberales</taxon>
        <taxon>Musaceae</taxon>
        <taxon>Ensete</taxon>
    </lineage>
</organism>
<reference evidence="1" key="1">
    <citation type="journal article" date="2018" name="Data Brief">
        <title>Genome sequence data from 17 accessions of Ensete ventricosum, a staple food crop for millions in Ethiopia.</title>
        <authorList>
            <person name="Yemataw Z."/>
            <person name="Muzemil S."/>
            <person name="Ambachew D."/>
            <person name="Tripathi L."/>
            <person name="Tesfaye K."/>
            <person name="Chala A."/>
            <person name="Farbos A."/>
            <person name="O'Neill P."/>
            <person name="Moore K."/>
            <person name="Grant M."/>
            <person name="Studholme D.J."/>
        </authorList>
    </citation>
    <scope>NUCLEOTIDE SEQUENCE [LARGE SCALE GENOMIC DNA]</scope>
    <source>
        <tissue evidence="1">Leaf</tissue>
    </source>
</reference>
<sequence length="197" mass="21905">MGRVRYPYSDLAFLQIDPGRSQRAGDQSHRPEEELLRHRTDYIGTTSSRATMVKAALPIGEGQPPMGWLPAWVANRLQGWSPAKYRGGQVAARLRQGSSIGAATSIGSACGHNTREQLPTGRSTLARRGGACPQEWRLRAKVAVREGVARSHELPPEDRDDHPWAETAGCQWRRPTGGRHKGLEFLFGKRTFLPFRI</sequence>
<name>A0A445MEJ4_ENSVE</name>
<gene>
    <name evidence="1" type="ORF">BHM03_00014991</name>
</gene>
<evidence type="ECO:0000313" key="1">
    <source>
        <dbReference type="EMBL" id="RZR72618.1"/>
    </source>
</evidence>
<accession>A0A445MEJ4</accession>
<dbReference type="AlphaFoldDB" id="A0A445MEJ4"/>
<dbReference type="Proteomes" id="UP000290560">
    <property type="component" value="Unassembled WGS sequence"/>
</dbReference>
<protein>
    <submittedName>
        <fullName evidence="1">Uncharacterized protein</fullName>
    </submittedName>
</protein>
<proteinExistence type="predicted"/>
<dbReference type="EMBL" id="KV875724">
    <property type="protein sequence ID" value="RZR72618.1"/>
    <property type="molecule type" value="Genomic_DNA"/>
</dbReference>